<gene>
    <name evidence="2" type="ORF">BJ508DRAFT_412940</name>
</gene>
<dbReference type="AlphaFoldDB" id="A0A3N4IDN8"/>
<dbReference type="Proteomes" id="UP000275078">
    <property type="component" value="Unassembled WGS sequence"/>
</dbReference>
<evidence type="ECO:0000313" key="2">
    <source>
        <dbReference type="EMBL" id="RPA84253.1"/>
    </source>
</evidence>
<feature type="region of interest" description="Disordered" evidence="1">
    <location>
        <begin position="202"/>
        <end position="226"/>
    </location>
</feature>
<name>A0A3N4IDN8_ASCIM</name>
<organism evidence="2 3">
    <name type="scientific">Ascobolus immersus RN42</name>
    <dbReference type="NCBI Taxonomy" id="1160509"/>
    <lineage>
        <taxon>Eukaryota</taxon>
        <taxon>Fungi</taxon>
        <taxon>Dikarya</taxon>
        <taxon>Ascomycota</taxon>
        <taxon>Pezizomycotina</taxon>
        <taxon>Pezizomycetes</taxon>
        <taxon>Pezizales</taxon>
        <taxon>Ascobolaceae</taxon>
        <taxon>Ascobolus</taxon>
    </lineage>
</organism>
<reference evidence="2 3" key="1">
    <citation type="journal article" date="2018" name="Nat. Ecol. Evol.">
        <title>Pezizomycetes genomes reveal the molecular basis of ectomycorrhizal truffle lifestyle.</title>
        <authorList>
            <person name="Murat C."/>
            <person name="Payen T."/>
            <person name="Noel B."/>
            <person name="Kuo A."/>
            <person name="Morin E."/>
            <person name="Chen J."/>
            <person name="Kohler A."/>
            <person name="Krizsan K."/>
            <person name="Balestrini R."/>
            <person name="Da Silva C."/>
            <person name="Montanini B."/>
            <person name="Hainaut M."/>
            <person name="Levati E."/>
            <person name="Barry K.W."/>
            <person name="Belfiori B."/>
            <person name="Cichocki N."/>
            <person name="Clum A."/>
            <person name="Dockter R.B."/>
            <person name="Fauchery L."/>
            <person name="Guy J."/>
            <person name="Iotti M."/>
            <person name="Le Tacon F."/>
            <person name="Lindquist E.A."/>
            <person name="Lipzen A."/>
            <person name="Malagnac F."/>
            <person name="Mello A."/>
            <person name="Molinier V."/>
            <person name="Miyauchi S."/>
            <person name="Poulain J."/>
            <person name="Riccioni C."/>
            <person name="Rubini A."/>
            <person name="Sitrit Y."/>
            <person name="Splivallo R."/>
            <person name="Traeger S."/>
            <person name="Wang M."/>
            <person name="Zifcakova L."/>
            <person name="Wipf D."/>
            <person name="Zambonelli A."/>
            <person name="Paolocci F."/>
            <person name="Nowrousian M."/>
            <person name="Ottonello S."/>
            <person name="Baldrian P."/>
            <person name="Spatafora J.W."/>
            <person name="Henrissat B."/>
            <person name="Nagy L.G."/>
            <person name="Aury J.M."/>
            <person name="Wincker P."/>
            <person name="Grigoriev I.V."/>
            <person name="Bonfante P."/>
            <person name="Martin F.M."/>
        </authorList>
    </citation>
    <scope>NUCLEOTIDE SEQUENCE [LARGE SCALE GENOMIC DNA]</scope>
    <source>
        <strain evidence="2 3">RN42</strain>
    </source>
</reference>
<accession>A0A3N4IDN8</accession>
<dbReference type="EMBL" id="ML119660">
    <property type="protein sequence ID" value="RPA84253.1"/>
    <property type="molecule type" value="Genomic_DNA"/>
</dbReference>
<evidence type="ECO:0000256" key="1">
    <source>
        <dbReference type="SAM" id="MobiDB-lite"/>
    </source>
</evidence>
<keyword evidence="3" id="KW-1185">Reference proteome</keyword>
<sequence length="226" mass="24406">MLLGPIGSPFITSRRIFKSSLSSLHPVNSPRELTNKYNKKILTDHNVCSTTAMSSTSNPNTCAGMPTSYNTTIFPCPNSDSPHCKGNIHPDNSVPPSFGYYFYACTVCEFLFCSNCVGRAHMPGVDGVHVRISRSGPSQDHEGDNNRLREHIARLRAERAVAVEGLQNTLWRLGTAIRGVSGGAGQNHDVTLDVDADSSSGYVQVDSETDDEPEAGTLEVPYGKGC</sequence>
<evidence type="ECO:0000313" key="3">
    <source>
        <dbReference type="Proteomes" id="UP000275078"/>
    </source>
</evidence>
<proteinExistence type="predicted"/>
<protein>
    <submittedName>
        <fullName evidence="2">Uncharacterized protein</fullName>
    </submittedName>
</protein>